<proteinExistence type="predicted"/>
<name>A0A6J8DBQ3_MYTCO</name>
<reference evidence="1 2" key="1">
    <citation type="submission" date="2020-06" db="EMBL/GenBank/DDBJ databases">
        <authorList>
            <person name="Li R."/>
            <person name="Bekaert M."/>
        </authorList>
    </citation>
    <scope>NUCLEOTIDE SEQUENCE [LARGE SCALE GENOMIC DNA]</scope>
    <source>
        <strain evidence="2">wild</strain>
    </source>
</reference>
<evidence type="ECO:0000313" key="1">
    <source>
        <dbReference type="EMBL" id="CAC5406103.1"/>
    </source>
</evidence>
<evidence type="ECO:0000313" key="2">
    <source>
        <dbReference type="Proteomes" id="UP000507470"/>
    </source>
</evidence>
<gene>
    <name evidence="1" type="ORF">MCOR_39715</name>
</gene>
<dbReference type="AlphaFoldDB" id="A0A6J8DBQ3"/>
<dbReference type="OrthoDB" id="6075221at2759"/>
<keyword evidence="2" id="KW-1185">Reference proteome</keyword>
<accession>A0A6J8DBQ3</accession>
<organism evidence="1 2">
    <name type="scientific">Mytilus coruscus</name>
    <name type="common">Sea mussel</name>
    <dbReference type="NCBI Taxonomy" id="42192"/>
    <lineage>
        <taxon>Eukaryota</taxon>
        <taxon>Metazoa</taxon>
        <taxon>Spiralia</taxon>
        <taxon>Lophotrochozoa</taxon>
        <taxon>Mollusca</taxon>
        <taxon>Bivalvia</taxon>
        <taxon>Autobranchia</taxon>
        <taxon>Pteriomorphia</taxon>
        <taxon>Mytilida</taxon>
        <taxon>Mytiloidea</taxon>
        <taxon>Mytilidae</taxon>
        <taxon>Mytilinae</taxon>
        <taxon>Mytilus</taxon>
    </lineage>
</organism>
<sequence>MSDHADLCDLSKFDLSINHADYPKECLPDKLNNPSTKAKQLFFEEINDIYEPEANQVAFKVSCDRIPIWIKSLSLLYYDIYGKMENFKINWYDEPQDWSKSVVQVQGAHINTGVVQVQGAHINTGVVQVKGAHINTGVVQVQGAHKDTLTQVLYRCCTGKRCTQRYINTGVVQVQGAHKDTFTQRDFPKLKHLVKCIMDKNNISSNQIHDTPTASDMDSDDQILSKFLVNDKTNDQPKLTGDTPPHCISPSNINDMNNNMKQKIEINKEHVPEVNDVKCVNNDDSGNKIVSFDNKSETRGFQEIMSRMETSFTHALEKITTQQANLFETKLSSIDKMYSKSLESHNEKFNMLMKKFEEMTTRGVTACKEAEQLKCQLKNGQHVNTLEQEVMKTKYETQISQSKLQGEQKLETIKNLIMKY</sequence>
<dbReference type="Proteomes" id="UP000507470">
    <property type="component" value="Unassembled WGS sequence"/>
</dbReference>
<protein>
    <submittedName>
        <fullName evidence="1">Uncharacterized protein</fullName>
    </submittedName>
</protein>
<dbReference type="EMBL" id="CACVKT020007172">
    <property type="protein sequence ID" value="CAC5406103.1"/>
    <property type="molecule type" value="Genomic_DNA"/>
</dbReference>